<evidence type="ECO:0000256" key="7">
    <source>
        <dbReference type="PIRNR" id="PIRNR000232"/>
    </source>
</evidence>
<evidence type="ECO:0000313" key="12">
    <source>
        <dbReference type="EMBL" id="TRB74804.1"/>
    </source>
</evidence>
<evidence type="ECO:0000256" key="3">
    <source>
        <dbReference type="ARBA" id="ARBA00022643"/>
    </source>
</evidence>
<evidence type="ECO:0000313" key="10">
    <source>
        <dbReference type="EMBL" id="STY65888.1"/>
    </source>
</evidence>
<dbReference type="EMBL" id="VAJI01000018">
    <property type="protein sequence ID" value="TRB36603.1"/>
    <property type="molecule type" value="Genomic_DNA"/>
</dbReference>
<feature type="binding site" evidence="8">
    <location>
        <position position="39"/>
    </location>
    <ligand>
        <name>FMN</name>
        <dbReference type="ChEBI" id="CHEBI:58210"/>
        <note>ligand shared between dimeric partners</note>
    </ligand>
</feature>
<dbReference type="EC" id="1.-.-.-" evidence="7"/>
<evidence type="ECO:0000259" key="9">
    <source>
        <dbReference type="Pfam" id="PF00881"/>
    </source>
</evidence>
<dbReference type="SUPFAM" id="SSF55469">
    <property type="entry name" value="FMN-dependent nitroreductase-like"/>
    <property type="match status" value="1"/>
</dbReference>
<keyword evidence="3 7" id="KW-0288">FMN</keyword>
<keyword evidence="2 7" id="KW-0285">Flavoprotein</keyword>
<sequence>MQILDLLHHRRSNKKFGDKAPNAEQLEQILKAGLRVPDHGRLKPYRFVVIEKSGMPQFGECLKSAVAEFDMGEERLKKAEKLANQAPMIIGVVATLDDSIAKVPSWEQMITAGCATYAIQLAANAQGFDTVWITNKWINGSALRSAFGCQESDKIIALIMLGSPAEGEQIALAPESESLEGFVRYLK</sequence>
<dbReference type="AlphaFoldDB" id="A0A249A1T7"/>
<dbReference type="InterPro" id="IPR052530">
    <property type="entry name" value="NAD(P)H_nitroreductase"/>
</dbReference>
<evidence type="ECO:0000256" key="1">
    <source>
        <dbReference type="ARBA" id="ARBA00007118"/>
    </source>
</evidence>
<dbReference type="Proteomes" id="UP000318394">
    <property type="component" value="Unassembled WGS sequence"/>
</dbReference>
<proteinExistence type="inferred from homology"/>
<dbReference type="InterPro" id="IPR026021">
    <property type="entry name" value="YdjA-like"/>
</dbReference>
<evidence type="ECO:0000256" key="4">
    <source>
        <dbReference type="ARBA" id="ARBA00022857"/>
    </source>
</evidence>
<comment type="cofactor">
    <cofactor evidence="8">
        <name>FMN</name>
        <dbReference type="ChEBI" id="CHEBI:58210"/>
    </cofactor>
    <text evidence="8">Binds 1 FMN per subunit.</text>
</comment>
<evidence type="ECO:0000256" key="8">
    <source>
        <dbReference type="PIRSR" id="PIRSR000232-1"/>
    </source>
</evidence>
<dbReference type="Proteomes" id="UP000315164">
    <property type="component" value="Unassembled WGS sequence"/>
</dbReference>
<feature type="binding site" description="in other chain" evidence="8">
    <location>
        <begin position="10"/>
        <end position="12"/>
    </location>
    <ligand>
        <name>FMN</name>
        <dbReference type="ChEBI" id="CHEBI:58210"/>
        <note>ligand shared between dimeric partners</note>
    </ligand>
</feature>
<dbReference type="Gene3D" id="3.40.109.10">
    <property type="entry name" value="NADH Oxidase"/>
    <property type="match status" value="1"/>
</dbReference>
<protein>
    <recommendedName>
        <fullName evidence="7">Putative NAD(P)H nitroreductase</fullName>
        <ecNumber evidence="7">1.-.-.-</ecNumber>
    </recommendedName>
</protein>
<dbReference type="KEGG" id="mhaq:WC39_11115"/>
<keyword evidence="5 7" id="KW-0560">Oxidoreductase</keyword>
<keyword evidence="15" id="KW-1185">Reference proteome</keyword>
<dbReference type="InterPro" id="IPR029479">
    <property type="entry name" value="Nitroreductase"/>
</dbReference>
<dbReference type="PANTHER" id="PTHR43821">
    <property type="entry name" value="NAD(P)H NITROREDUCTASE YDJA-RELATED"/>
    <property type="match status" value="1"/>
</dbReference>
<dbReference type="InterPro" id="IPR000415">
    <property type="entry name" value="Nitroreductase-like"/>
</dbReference>
<dbReference type="PIRSF" id="PIRSF000232">
    <property type="entry name" value="YdjA"/>
    <property type="match status" value="1"/>
</dbReference>
<accession>A0A249A1T7</accession>
<dbReference type="KEGG" id="mhay:VK67_11120"/>
<dbReference type="EMBL" id="VAJB01000010">
    <property type="protein sequence ID" value="TRB74804.1"/>
    <property type="molecule type" value="Genomic_DNA"/>
</dbReference>
<gene>
    <name evidence="10" type="primary">ydjA</name>
    <name evidence="12" type="ORF">FEA53_06800</name>
    <name evidence="11" type="ORF">FEB89_08925</name>
    <name evidence="10" type="ORF">NCTC9380_01160</name>
</gene>
<evidence type="ECO:0000313" key="14">
    <source>
        <dbReference type="Proteomes" id="UP000315164"/>
    </source>
</evidence>
<dbReference type="GO" id="GO:0016491">
    <property type="term" value="F:oxidoreductase activity"/>
    <property type="evidence" value="ECO:0007669"/>
    <property type="project" value="UniProtKB-UniRule"/>
</dbReference>
<dbReference type="CDD" id="cd02135">
    <property type="entry name" value="YdjA-like"/>
    <property type="match status" value="1"/>
</dbReference>
<feature type="binding site" description="in other chain" evidence="8">
    <location>
        <begin position="132"/>
        <end position="134"/>
    </location>
    <ligand>
        <name>FMN</name>
        <dbReference type="ChEBI" id="CHEBI:58210"/>
        <note>ligand shared between dimeric partners</note>
    </ligand>
</feature>
<dbReference type="Proteomes" id="UP000254031">
    <property type="component" value="Unassembled WGS sequence"/>
</dbReference>
<dbReference type="RefSeq" id="WP_006249720.1">
    <property type="nucleotide sequence ID" value="NZ_CP011098.1"/>
</dbReference>
<comment type="similarity">
    <text evidence="1 7">Belongs to the nitroreductase family.</text>
</comment>
<keyword evidence="4 7" id="KW-0521">NADP</keyword>
<reference evidence="10 13" key="1">
    <citation type="submission" date="2018-06" db="EMBL/GenBank/DDBJ databases">
        <authorList>
            <consortium name="Pathogen Informatics"/>
            <person name="Doyle S."/>
        </authorList>
    </citation>
    <scope>NUCLEOTIDE SEQUENCE [LARGE SCALE GENOMIC DNA]</scope>
    <source>
        <strain evidence="10 13">NCTC9380</strain>
    </source>
</reference>
<evidence type="ECO:0000256" key="6">
    <source>
        <dbReference type="ARBA" id="ARBA00023027"/>
    </source>
</evidence>
<dbReference type="EMBL" id="UGPL01000006">
    <property type="protein sequence ID" value="STY65888.1"/>
    <property type="molecule type" value="Genomic_DNA"/>
</dbReference>
<evidence type="ECO:0000313" key="11">
    <source>
        <dbReference type="EMBL" id="TRB36603.1"/>
    </source>
</evidence>
<dbReference type="OrthoDB" id="9804207at2"/>
<name>A0A249A1T7_MANHA</name>
<dbReference type="PANTHER" id="PTHR43821:SF1">
    <property type="entry name" value="NAD(P)H NITROREDUCTASE YDJA-RELATED"/>
    <property type="match status" value="1"/>
</dbReference>
<dbReference type="Pfam" id="PF00881">
    <property type="entry name" value="Nitroreductase"/>
    <property type="match status" value="1"/>
</dbReference>
<evidence type="ECO:0000256" key="2">
    <source>
        <dbReference type="ARBA" id="ARBA00022630"/>
    </source>
</evidence>
<dbReference type="GeneID" id="67369928"/>
<evidence type="ECO:0000313" key="13">
    <source>
        <dbReference type="Proteomes" id="UP000254031"/>
    </source>
</evidence>
<feature type="binding site" evidence="8">
    <location>
        <position position="35"/>
    </location>
    <ligand>
        <name>FMN</name>
        <dbReference type="ChEBI" id="CHEBI:58210"/>
        <note>ligand shared between dimeric partners</note>
    </ligand>
</feature>
<reference evidence="14 15" key="2">
    <citation type="journal article" date="2019" name="Vet. Microbiol.">
        <title>Genetic characterization of susceptible and multi-drug resistant Mannheimia haemolytica isolated from high-risk stocker calves prior to and after antimicrobial metaphylaxis.</title>
        <authorList>
            <person name="Snyder E.R."/>
            <person name="Alvarez-Narvaez S."/>
            <person name="Credille B.C."/>
        </authorList>
    </citation>
    <scope>NUCLEOTIDE SEQUENCE [LARGE SCALE GENOMIC DNA]</scope>
    <source>
        <strain evidence="12 14">UGA-R5-128-1</strain>
        <strain evidence="11 15">UGA-R7-163-1</strain>
    </source>
</reference>
<organism evidence="10 13">
    <name type="scientific">Mannheimia haemolytica</name>
    <name type="common">Pasteurella haemolytica</name>
    <dbReference type="NCBI Taxonomy" id="75985"/>
    <lineage>
        <taxon>Bacteria</taxon>
        <taxon>Pseudomonadati</taxon>
        <taxon>Pseudomonadota</taxon>
        <taxon>Gammaproteobacteria</taxon>
        <taxon>Pasteurellales</taxon>
        <taxon>Pasteurellaceae</taxon>
        <taxon>Mannheimia</taxon>
    </lineage>
</organism>
<keyword evidence="6 7" id="KW-0520">NAD</keyword>
<feature type="domain" description="Nitroreductase" evidence="9">
    <location>
        <begin position="9"/>
        <end position="162"/>
    </location>
</feature>
<evidence type="ECO:0000256" key="5">
    <source>
        <dbReference type="ARBA" id="ARBA00023002"/>
    </source>
</evidence>
<evidence type="ECO:0000313" key="15">
    <source>
        <dbReference type="Proteomes" id="UP000318394"/>
    </source>
</evidence>